<feature type="region of interest" description="Disordered" evidence="6">
    <location>
        <begin position="342"/>
        <end position="373"/>
    </location>
</feature>
<dbReference type="PROSITE" id="PS50011">
    <property type="entry name" value="PROTEIN_KINASE_DOM"/>
    <property type="match status" value="1"/>
</dbReference>
<sequence>MDLRVGSKFRLKRRIGGGSFGDIYSGEQVITKEEVAIKLESQQTRPPQLYMEAKIYKLLNSATGFPSMKWFGVEGEYNVMVMDMLGKSLEDLYVMCKKRFSLKTVLMIADQMLCRIEYLHTKGLIHRDIKPDNFMTGIGNHANQIYLIDFGLSKKYFDPKTNEHIPFKEGKKLTGTARYASINTHLGIEQSRRDDMEAIGYVLIYLLKGPLPWQGIPEKGKKKYELISEKKVATPIDSLCQGIPQEFAVYLDEVRKLDFVQRPDYAAYRKMFRDLFIREGFVYDWQYDWVINDTEKPPETASPLAERPQVAMTPNPPSGRNKPLVTMAVGTATPTIPHQMYQIPLHEPPKPKKRPTIPIKITPQMKIQPRIPR</sequence>
<keyword evidence="8" id="KW-0418">Kinase</keyword>
<gene>
    <name evidence="8" type="ORF">TVAG_388850</name>
</gene>
<dbReference type="SMR" id="A2DYL7"/>
<dbReference type="Proteomes" id="UP000001542">
    <property type="component" value="Unassembled WGS sequence"/>
</dbReference>
<dbReference type="RefSeq" id="XP_001326775.1">
    <property type="nucleotide sequence ID" value="XM_001326740.1"/>
</dbReference>
<dbReference type="InterPro" id="IPR008271">
    <property type="entry name" value="Ser/Thr_kinase_AS"/>
</dbReference>
<dbReference type="VEuPathDB" id="TrichDB:TVAG_388850"/>
<dbReference type="SMART" id="SM00220">
    <property type="entry name" value="S_TKc"/>
    <property type="match status" value="1"/>
</dbReference>
<protein>
    <recommendedName>
        <fullName evidence="1">non-specific serine/threonine protein kinase</fullName>
        <ecNumber evidence="1">2.7.11.1</ecNumber>
    </recommendedName>
</protein>
<dbReference type="InterPro" id="IPR000719">
    <property type="entry name" value="Prot_kinase_dom"/>
</dbReference>
<evidence type="ECO:0000313" key="9">
    <source>
        <dbReference type="Proteomes" id="UP000001542"/>
    </source>
</evidence>
<dbReference type="SUPFAM" id="SSF56112">
    <property type="entry name" value="Protein kinase-like (PK-like)"/>
    <property type="match status" value="1"/>
</dbReference>
<dbReference type="KEGG" id="tva:4772541"/>
<dbReference type="AlphaFoldDB" id="A2DYL7"/>
<dbReference type="PROSITE" id="PS00107">
    <property type="entry name" value="PROTEIN_KINASE_ATP"/>
    <property type="match status" value="1"/>
</dbReference>
<evidence type="ECO:0000256" key="3">
    <source>
        <dbReference type="ARBA" id="ARBA00022840"/>
    </source>
</evidence>
<reference evidence="8" key="2">
    <citation type="journal article" date="2007" name="Science">
        <title>Draft genome sequence of the sexually transmitted pathogen Trichomonas vaginalis.</title>
        <authorList>
            <person name="Carlton J.M."/>
            <person name="Hirt R.P."/>
            <person name="Silva J.C."/>
            <person name="Delcher A.L."/>
            <person name="Schatz M."/>
            <person name="Zhao Q."/>
            <person name="Wortman J.R."/>
            <person name="Bidwell S.L."/>
            <person name="Alsmark U.C.M."/>
            <person name="Besteiro S."/>
            <person name="Sicheritz-Ponten T."/>
            <person name="Noel C.J."/>
            <person name="Dacks J.B."/>
            <person name="Foster P.G."/>
            <person name="Simillion C."/>
            <person name="Van de Peer Y."/>
            <person name="Miranda-Saavedra D."/>
            <person name="Barton G.J."/>
            <person name="Westrop G.D."/>
            <person name="Mueller S."/>
            <person name="Dessi D."/>
            <person name="Fiori P.L."/>
            <person name="Ren Q."/>
            <person name="Paulsen I."/>
            <person name="Zhang H."/>
            <person name="Bastida-Corcuera F.D."/>
            <person name="Simoes-Barbosa A."/>
            <person name="Brown M.T."/>
            <person name="Hayes R.D."/>
            <person name="Mukherjee M."/>
            <person name="Okumura C.Y."/>
            <person name="Schneider R."/>
            <person name="Smith A.J."/>
            <person name="Vanacova S."/>
            <person name="Villalvazo M."/>
            <person name="Haas B.J."/>
            <person name="Pertea M."/>
            <person name="Feldblyum T.V."/>
            <person name="Utterback T.R."/>
            <person name="Shu C.L."/>
            <person name="Osoegawa K."/>
            <person name="de Jong P.J."/>
            <person name="Hrdy I."/>
            <person name="Horvathova L."/>
            <person name="Zubacova Z."/>
            <person name="Dolezal P."/>
            <person name="Malik S.B."/>
            <person name="Logsdon J.M. Jr."/>
            <person name="Henze K."/>
            <person name="Gupta A."/>
            <person name="Wang C.C."/>
            <person name="Dunne R.L."/>
            <person name="Upcroft J.A."/>
            <person name="Upcroft P."/>
            <person name="White O."/>
            <person name="Salzberg S.L."/>
            <person name="Tang P."/>
            <person name="Chiu C.-H."/>
            <person name="Lee Y.-S."/>
            <person name="Embley T.M."/>
            <person name="Coombs G.H."/>
            <person name="Mottram J.C."/>
            <person name="Tachezy J."/>
            <person name="Fraser-Liggett C.M."/>
            <person name="Johnson P.J."/>
        </authorList>
    </citation>
    <scope>NUCLEOTIDE SEQUENCE [LARGE SCALE GENOMIC DNA]</scope>
    <source>
        <strain evidence="8">G3</strain>
    </source>
</reference>
<evidence type="ECO:0000256" key="6">
    <source>
        <dbReference type="SAM" id="MobiDB-lite"/>
    </source>
</evidence>
<proteinExistence type="inferred from homology"/>
<dbReference type="OrthoDB" id="5800476at2759"/>
<evidence type="ECO:0000256" key="1">
    <source>
        <dbReference type="ARBA" id="ARBA00012513"/>
    </source>
</evidence>
<dbReference type="VEuPathDB" id="TrichDB:TVAGG3_0320760"/>
<dbReference type="InterPro" id="IPR017441">
    <property type="entry name" value="Protein_kinase_ATP_BS"/>
</dbReference>
<dbReference type="OMA" id="AKFYKMM"/>
<dbReference type="GO" id="GO:0005524">
    <property type="term" value="F:ATP binding"/>
    <property type="evidence" value="ECO:0007669"/>
    <property type="project" value="UniProtKB-UniRule"/>
</dbReference>
<keyword evidence="5" id="KW-0723">Serine/threonine-protein kinase</keyword>
<dbReference type="FunCoup" id="A2DYL7">
    <property type="interactions" value="787"/>
</dbReference>
<feature type="binding site" evidence="4">
    <location>
        <position position="38"/>
    </location>
    <ligand>
        <name>ATP</name>
        <dbReference type="ChEBI" id="CHEBI:30616"/>
    </ligand>
</feature>
<dbReference type="InterPro" id="IPR050235">
    <property type="entry name" value="CK1_Ser-Thr_kinase"/>
</dbReference>
<dbReference type="GO" id="GO:0005737">
    <property type="term" value="C:cytoplasm"/>
    <property type="evidence" value="ECO:0000318"/>
    <property type="project" value="GO_Central"/>
</dbReference>
<accession>A2DYL7</accession>
<evidence type="ECO:0000256" key="2">
    <source>
        <dbReference type="ARBA" id="ARBA00022741"/>
    </source>
</evidence>
<evidence type="ECO:0000259" key="7">
    <source>
        <dbReference type="PROSITE" id="PS50011"/>
    </source>
</evidence>
<dbReference type="EMBL" id="DS113269">
    <property type="protein sequence ID" value="EAY14552.1"/>
    <property type="molecule type" value="Genomic_DNA"/>
</dbReference>
<feature type="region of interest" description="Disordered" evidence="6">
    <location>
        <begin position="297"/>
        <end position="323"/>
    </location>
</feature>
<dbReference type="STRING" id="5722.A2DYL7"/>
<keyword evidence="2 4" id="KW-0547">Nucleotide-binding</keyword>
<dbReference type="PROSITE" id="PS00108">
    <property type="entry name" value="PROTEIN_KINASE_ST"/>
    <property type="match status" value="1"/>
</dbReference>
<dbReference type="FunFam" id="1.10.510.10:FF:000596">
    <property type="entry name" value="CK1 family protein kinase"/>
    <property type="match status" value="1"/>
</dbReference>
<keyword evidence="3 4" id="KW-0067">ATP-binding</keyword>
<dbReference type="InParanoid" id="A2DYL7"/>
<dbReference type="InterPro" id="IPR011009">
    <property type="entry name" value="Kinase-like_dom_sf"/>
</dbReference>
<dbReference type="PANTHER" id="PTHR11909">
    <property type="entry name" value="CASEIN KINASE-RELATED"/>
    <property type="match status" value="1"/>
</dbReference>
<evidence type="ECO:0000313" key="8">
    <source>
        <dbReference type="EMBL" id="EAY14552.1"/>
    </source>
</evidence>
<keyword evidence="8" id="KW-0808">Transferase</keyword>
<evidence type="ECO:0000256" key="5">
    <source>
        <dbReference type="RuleBase" id="RU000304"/>
    </source>
</evidence>
<dbReference type="eggNOG" id="KOG1164">
    <property type="taxonomic scope" value="Eukaryota"/>
</dbReference>
<feature type="domain" description="Protein kinase" evidence="7">
    <location>
        <begin position="9"/>
        <end position="277"/>
    </location>
</feature>
<organism evidence="8 9">
    <name type="scientific">Trichomonas vaginalis (strain ATCC PRA-98 / G3)</name>
    <dbReference type="NCBI Taxonomy" id="412133"/>
    <lineage>
        <taxon>Eukaryota</taxon>
        <taxon>Metamonada</taxon>
        <taxon>Parabasalia</taxon>
        <taxon>Trichomonadida</taxon>
        <taxon>Trichomonadidae</taxon>
        <taxon>Trichomonas</taxon>
    </lineage>
</organism>
<evidence type="ECO:0000256" key="4">
    <source>
        <dbReference type="PROSITE-ProRule" id="PRU10141"/>
    </source>
</evidence>
<dbReference type="Gene3D" id="1.10.510.10">
    <property type="entry name" value="Transferase(Phosphotransferase) domain 1"/>
    <property type="match status" value="1"/>
</dbReference>
<dbReference type="GO" id="GO:0006897">
    <property type="term" value="P:endocytosis"/>
    <property type="evidence" value="ECO:0000318"/>
    <property type="project" value="GO_Central"/>
</dbReference>
<dbReference type="GO" id="GO:0007165">
    <property type="term" value="P:signal transduction"/>
    <property type="evidence" value="ECO:0000318"/>
    <property type="project" value="GO_Central"/>
</dbReference>
<dbReference type="GO" id="GO:0005634">
    <property type="term" value="C:nucleus"/>
    <property type="evidence" value="ECO:0000318"/>
    <property type="project" value="GO_Central"/>
</dbReference>
<name>A2DYL7_TRIV3</name>
<keyword evidence="9" id="KW-1185">Reference proteome</keyword>
<dbReference type="Pfam" id="PF00069">
    <property type="entry name" value="Pkinase"/>
    <property type="match status" value="1"/>
</dbReference>
<dbReference type="CDD" id="cd14016">
    <property type="entry name" value="STKc_CK1"/>
    <property type="match status" value="1"/>
</dbReference>
<reference evidence="8" key="1">
    <citation type="submission" date="2006-10" db="EMBL/GenBank/DDBJ databases">
        <authorList>
            <person name="Amadeo P."/>
            <person name="Zhao Q."/>
            <person name="Wortman J."/>
            <person name="Fraser-Liggett C."/>
            <person name="Carlton J."/>
        </authorList>
    </citation>
    <scope>NUCLEOTIDE SEQUENCE</scope>
    <source>
        <strain evidence="8">G3</strain>
    </source>
</reference>
<dbReference type="GO" id="GO:0004674">
    <property type="term" value="F:protein serine/threonine kinase activity"/>
    <property type="evidence" value="ECO:0000318"/>
    <property type="project" value="GO_Central"/>
</dbReference>
<dbReference type="EC" id="2.7.11.1" evidence="1"/>
<comment type="similarity">
    <text evidence="5">Belongs to the protein kinase superfamily.</text>
</comment>